<accession>A0A512BXF0</accession>
<dbReference type="Proteomes" id="UP000321085">
    <property type="component" value="Unassembled WGS sequence"/>
</dbReference>
<comment type="caution">
    <text evidence="1">The sequence shown here is derived from an EMBL/GenBank/DDBJ whole genome shotgun (WGS) entry which is preliminary data.</text>
</comment>
<organism evidence="1 2">
    <name type="scientific">Microvirga aerophila</name>
    <dbReference type="NCBI Taxonomy" id="670291"/>
    <lineage>
        <taxon>Bacteria</taxon>
        <taxon>Pseudomonadati</taxon>
        <taxon>Pseudomonadota</taxon>
        <taxon>Alphaproteobacteria</taxon>
        <taxon>Hyphomicrobiales</taxon>
        <taxon>Methylobacteriaceae</taxon>
        <taxon>Microvirga</taxon>
    </lineage>
</organism>
<keyword evidence="2" id="KW-1185">Reference proteome</keyword>
<dbReference type="AlphaFoldDB" id="A0A512BXF0"/>
<evidence type="ECO:0000313" key="2">
    <source>
        <dbReference type="Proteomes" id="UP000321085"/>
    </source>
</evidence>
<sequence length="100" mass="10549">MTVRPCCAETKALPGHANEARKNQVAGLLDNRTTANEADAGNQALDDPGLRLGRVPRDALRCLNEPAACNSDKRKGSQAGTSFIALTIPSNRQGKHIGKG</sequence>
<proteinExistence type="predicted"/>
<reference evidence="1 2" key="1">
    <citation type="submission" date="2019-07" db="EMBL/GenBank/DDBJ databases">
        <title>Whole genome shotgun sequence of Microvirga aerophila NBRC 106136.</title>
        <authorList>
            <person name="Hosoyama A."/>
            <person name="Uohara A."/>
            <person name="Ohji S."/>
            <person name="Ichikawa N."/>
        </authorList>
    </citation>
    <scope>NUCLEOTIDE SEQUENCE [LARGE SCALE GENOMIC DNA]</scope>
    <source>
        <strain evidence="1 2">NBRC 106136</strain>
    </source>
</reference>
<dbReference type="EMBL" id="BJYU01000070">
    <property type="protein sequence ID" value="GEO16632.1"/>
    <property type="molecule type" value="Genomic_DNA"/>
</dbReference>
<protein>
    <submittedName>
        <fullName evidence="1">Uncharacterized protein</fullName>
    </submittedName>
</protein>
<evidence type="ECO:0000313" key="1">
    <source>
        <dbReference type="EMBL" id="GEO16632.1"/>
    </source>
</evidence>
<name>A0A512BXF0_9HYPH</name>
<gene>
    <name evidence="1" type="ORF">MAE02_43280</name>
</gene>